<dbReference type="SMART" id="SM00212">
    <property type="entry name" value="UBCc"/>
    <property type="match status" value="1"/>
</dbReference>
<dbReference type="InterPro" id="IPR050113">
    <property type="entry name" value="Ub_conjugating_enzyme"/>
</dbReference>
<gene>
    <name evidence="6" type="ORF">GMRT_15365</name>
</gene>
<feature type="active site" description="Glycyl thioester intermediate" evidence="3">
    <location>
        <position position="86"/>
    </location>
</feature>
<protein>
    <submittedName>
        <fullName evidence="6">Ubiquitin-conjugating enzyme E2-17 kDa</fullName>
    </submittedName>
</protein>
<reference evidence="6 7" key="1">
    <citation type="submission" date="2019-05" db="EMBL/GenBank/DDBJ databases">
        <title>The compact genome of Giardia muris reveals important steps in the evolution of intestinal protozoan parasites.</title>
        <authorList>
            <person name="Xu F."/>
            <person name="Jimenez-Gonzalez A."/>
            <person name="Einarsson E."/>
            <person name="Astvaldsson A."/>
            <person name="Peirasmaki D."/>
            <person name="Eckmann L."/>
            <person name="Andersson J.O."/>
            <person name="Svard S.G."/>
            <person name="Jerlstrom-Hultqvist J."/>
        </authorList>
    </citation>
    <scope>NUCLEOTIDE SEQUENCE [LARGE SCALE GENOMIC DNA]</scope>
    <source>
        <strain evidence="6 7">Roberts-Thomson</strain>
    </source>
</reference>
<comment type="similarity">
    <text evidence="4">Belongs to the ubiquitin-conjugating enzyme family.</text>
</comment>
<dbReference type="GO" id="GO:0016740">
    <property type="term" value="F:transferase activity"/>
    <property type="evidence" value="ECO:0007669"/>
    <property type="project" value="UniProtKB-KW"/>
</dbReference>
<name>A0A4Z1T4W8_GIAMU</name>
<evidence type="ECO:0000256" key="4">
    <source>
        <dbReference type="RuleBase" id="RU362109"/>
    </source>
</evidence>
<dbReference type="VEuPathDB" id="GiardiaDB:GMRT_15365"/>
<organism evidence="6 7">
    <name type="scientific">Giardia muris</name>
    <dbReference type="NCBI Taxonomy" id="5742"/>
    <lineage>
        <taxon>Eukaryota</taxon>
        <taxon>Metamonada</taxon>
        <taxon>Diplomonadida</taxon>
        <taxon>Hexamitidae</taxon>
        <taxon>Giardiinae</taxon>
        <taxon>Giardia</taxon>
    </lineage>
</organism>
<comment type="caution">
    <text evidence="6">The sequence shown here is derived from an EMBL/GenBank/DDBJ whole genome shotgun (WGS) entry which is preliminary data.</text>
</comment>
<dbReference type="Gene3D" id="3.10.110.10">
    <property type="entry name" value="Ubiquitin Conjugating Enzyme"/>
    <property type="match status" value="1"/>
</dbReference>
<dbReference type="Proteomes" id="UP000315496">
    <property type="component" value="Chromosome 1"/>
</dbReference>
<feature type="domain" description="UBC core" evidence="5">
    <location>
        <begin position="4"/>
        <end position="149"/>
    </location>
</feature>
<keyword evidence="4" id="KW-0067">ATP-binding</keyword>
<sequence length="160" mass="18379">MSQPWKRRVVSDLRGISDYNGIYATPDPNDIRLCDAIIIGPAETIWDRGVFRLRVTFSDGYPSNPPNVKFLTNIYHPNIYKDGRICLDILTARSWRASYDLGSVLMSIRSLLADPNPDDPANPAAAHEYRYDRHLYEMQVRKCVIDSWVNPYDVYVPDAQ</sequence>
<dbReference type="AlphaFoldDB" id="A0A4Z1T4W8"/>
<evidence type="ECO:0000313" key="7">
    <source>
        <dbReference type="Proteomes" id="UP000315496"/>
    </source>
</evidence>
<dbReference type="InterPro" id="IPR016135">
    <property type="entry name" value="UBQ-conjugating_enzyme/RWD"/>
</dbReference>
<evidence type="ECO:0000256" key="1">
    <source>
        <dbReference type="ARBA" id="ARBA00022679"/>
    </source>
</evidence>
<dbReference type="GO" id="GO:0005524">
    <property type="term" value="F:ATP binding"/>
    <property type="evidence" value="ECO:0007669"/>
    <property type="project" value="UniProtKB-UniRule"/>
</dbReference>
<evidence type="ECO:0000256" key="2">
    <source>
        <dbReference type="ARBA" id="ARBA00022786"/>
    </source>
</evidence>
<dbReference type="PANTHER" id="PTHR24067">
    <property type="entry name" value="UBIQUITIN-CONJUGATING ENZYME E2"/>
    <property type="match status" value="1"/>
</dbReference>
<evidence type="ECO:0000313" key="6">
    <source>
        <dbReference type="EMBL" id="TNJ30718.1"/>
    </source>
</evidence>
<dbReference type="InterPro" id="IPR000608">
    <property type="entry name" value="UBC"/>
</dbReference>
<accession>A0A4Z1T4W8</accession>
<evidence type="ECO:0000259" key="5">
    <source>
        <dbReference type="PROSITE" id="PS50127"/>
    </source>
</evidence>
<evidence type="ECO:0000256" key="3">
    <source>
        <dbReference type="PROSITE-ProRule" id="PRU10133"/>
    </source>
</evidence>
<dbReference type="EMBL" id="VDLU01000001">
    <property type="protein sequence ID" value="TNJ30718.1"/>
    <property type="molecule type" value="Genomic_DNA"/>
</dbReference>
<keyword evidence="4" id="KW-0547">Nucleotide-binding</keyword>
<keyword evidence="2 4" id="KW-0833">Ubl conjugation pathway</keyword>
<dbReference type="Pfam" id="PF00179">
    <property type="entry name" value="UQ_con"/>
    <property type="match status" value="1"/>
</dbReference>
<dbReference type="OrthoDB" id="9984419at2759"/>
<proteinExistence type="inferred from homology"/>
<dbReference type="PROSITE" id="PS50127">
    <property type="entry name" value="UBC_2"/>
    <property type="match status" value="1"/>
</dbReference>
<keyword evidence="7" id="KW-1185">Reference proteome</keyword>
<dbReference type="PROSITE" id="PS00183">
    <property type="entry name" value="UBC_1"/>
    <property type="match status" value="1"/>
</dbReference>
<dbReference type="InterPro" id="IPR023313">
    <property type="entry name" value="UBQ-conjugating_AS"/>
</dbReference>
<keyword evidence="1" id="KW-0808">Transferase</keyword>
<dbReference type="SUPFAM" id="SSF54495">
    <property type="entry name" value="UBC-like"/>
    <property type="match status" value="1"/>
</dbReference>